<evidence type="ECO:0000313" key="1">
    <source>
        <dbReference type="EMBL" id="BDV41630.1"/>
    </source>
</evidence>
<evidence type="ECO:0000313" key="2">
    <source>
        <dbReference type="Proteomes" id="UP001317705"/>
    </source>
</evidence>
<reference evidence="1 2" key="1">
    <citation type="submission" date="2022-12" db="EMBL/GenBank/DDBJ databases">
        <title>Polyphasic characterization of Geotalea uranireducens NIT-SL11 newly isolated from a complex of sewage sludge and microbially reduced graphene oxide.</title>
        <authorList>
            <person name="Xie L."/>
            <person name="Yoshida N."/>
            <person name="Meng L."/>
        </authorList>
    </citation>
    <scope>NUCLEOTIDE SEQUENCE [LARGE SCALE GENOMIC DNA]</scope>
    <source>
        <strain evidence="1 2">NIT-SL11</strain>
    </source>
</reference>
<gene>
    <name evidence="1" type="ORF">GURASL_05530</name>
</gene>
<keyword evidence="2" id="KW-1185">Reference proteome</keyword>
<name>A0ABN6VRF4_9BACT</name>
<organism evidence="1 2">
    <name type="scientific">Geotalea uraniireducens</name>
    <dbReference type="NCBI Taxonomy" id="351604"/>
    <lineage>
        <taxon>Bacteria</taxon>
        <taxon>Pseudomonadati</taxon>
        <taxon>Thermodesulfobacteriota</taxon>
        <taxon>Desulfuromonadia</taxon>
        <taxon>Geobacterales</taxon>
        <taxon>Geobacteraceae</taxon>
        <taxon>Geotalea</taxon>
    </lineage>
</organism>
<dbReference type="Proteomes" id="UP001317705">
    <property type="component" value="Chromosome"/>
</dbReference>
<accession>A0ABN6VRF4</accession>
<proteinExistence type="predicted"/>
<dbReference type="EMBL" id="AP027151">
    <property type="protein sequence ID" value="BDV41630.1"/>
    <property type="molecule type" value="Genomic_DNA"/>
</dbReference>
<dbReference type="RefSeq" id="WP_282001633.1">
    <property type="nucleotide sequence ID" value="NZ_AP027151.1"/>
</dbReference>
<sequence>MNLHENGATVVERCRLAEDLAEVALIDTVYGDLYMQRARDFLAPALSEGDFATLQLLEAEELNLPNRIYVAMKQSNWMEVKELSSRMSTLKRIIAEKENLRQLGEKIYNLGEPPLDPFSPGLQGMARIREPQALLHKLSAQLERLQNADPDWERFYVARKSAMAAVNIHSSQSSEEADLSGSRLEHNAFEALDSGDFTRLEKMATLMEKEEPSETEKASGPAVAFGRRSPELTSQFPQEVLNRARVLGLSLMRMEAGSRVLNLSPEELAPLYCHLWHPAFSDEISGQGSGWRKKKVPLPADAPAALRELVELFTLHPFVNSGGARFAPSLVEEDVLVEDFDEPYPGAETPTSELLSALGFDARRGLSRIRIEKALRDRGNAIIGDMGLDVRTFRLVCIPPDVYSRVGLLKGWGQKPLWTHFDGYMVMINGKLGALAGGDVRFGGLYDLVGISRDYDSDRIITRFAVIQRKRMEAAR</sequence>
<protein>
    <submittedName>
        <fullName evidence="1">Uncharacterized protein</fullName>
    </submittedName>
</protein>